<accession>A0ABW8AJB7</accession>
<dbReference type="SUPFAM" id="SSF51445">
    <property type="entry name" value="(Trans)glycosidases"/>
    <property type="match status" value="1"/>
</dbReference>
<dbReference type="PROSITE" id="PS51764">
    <property type="entry name" value="GH26"/>
    <property type="match status" value="1"/>
</dbReference>
<dbReference type="GO" id="GO:0016787">
    <property type="term" value="F:hydrolase activity"/>
    <property type="evidence" value="ECO:0007669"/>
    <property type="project" value="UniProtKB-KW"/>
</dbReference>
<organism evidence="6 7">
    <name type="scientific">Spongisporangium articulatum</name>
    <dbReference type="NCBI Taxonomy" id="3362603"/>
    <lineage>
        <taxon>Bacteria</taxon>
        <taxon>Bacillati</taxon>
        <taxon>Actinomycetota</taxon>
        <taxon>Actinomycetes</taxon>
        <taxon>Kineosporiales</taxon>
        <taxon>Kineosporiaceae</taxon>
        <taxon>Spongisporangium</taxon>
    </lineage>
</organism>
<feature type="transmembrane region" description="Helical" evidence="4">
    <location>
        <begin position="24"/>
        <end position="44"/>
    </location>
</feature>
<evidence type="ECO:0000256" key="1">
    <source>
        <dbReference type="ARBA" id="ARBA00022801"/>
    </source>
</evidence>
<keyword evidence="7" id="KW-1185">Reference proteome</keyword>
<evidence type="ECO:0000256" key="3">
    <source>
        <dbReference type="PROSITE-ProRule" id="PRU01100"/>
    </source>
</evidence>
<keyword evidence="2 3" id="KW-0326">Glycosidase</keyword>
<name>A0ABW8AJB7_9ACTN</name>
<comment type="caution">
    <text evidence="6">The sequence shown here is derived from an EMBL/GenBank/DDBJ whole genome shotgun (WGS) entry which is preliminary data.</text>
</comment>
<protein>
    <submittedName>
        <fullName evidence="6">Glycosyl hydrolase</fullName>
    </submittedName>
</protein>
<gene>
    <name evidence="6" type="ORF">ACIB24_05185</name>
</gene>
<dbReference type="EMBL" id="JBITLV010000001">
    <property type="protein sequence ID" value="MFI7586449.1"/>
    <property type="molecule type" value="Genomic_DNA"/>
</dbReference>
<dbReference type="RefSeq" id="WP_398276110.1">
    <property type="nucleotide sequence ID" value="NZ_JBITLV010000001.1"/>
</dbReference>
<feature type="domain" description="GH26" evidence="5">
    <location>
        <begin position="36"/>
        <end position="368"/>
    </location>
</feature>
<evidence type="ECO:0000313" key="6">
    <source>
        <dbReference type="EMBL" id="MFI7586449.1"/>
    </source>
</evidence>
<dbReference type="Gene3D" id="3.20.20.80">
    <property type="entry name" value="Glycosidases"/>
    <property type="match status" value="1"/>
</dbReference>
<sequence length="368" mass="41852">MIDWDHDVPTTALTLRRRRPRWPWVVAAVLVVLVAIGGVGLYLLTRDPNVDNDKALQGVDQPRAAVSDVKLGVFRGTDPAQVAAFGNWLGRPVDYALDFSPRNTWEDIANPAHMLDVWKGTPYRMVFSVAMLPDGDRSQDIASGARGDYDWVFQELATKLVEAGQEDAVLRIGWEFNLAESRWASDDSASWIKYWRQIVKTMKAVPGQNFEFDWNPNNGKNPHDAVDFYPGDDVVDYIGVDAYDVSYAMNTYPYPSDCDDACKLERQKRAWAKSVYGGSRGLYFWSKFARHHGKPLSLPEWGIWERLDGHGGQEDLYYLAQMKKFIDDPANGVAYQLYFEYDAPDGKHELQTTYPKAGEWFRKNFGGQ</sequence>
<proteinExistence type="inferred from homology"/>
<dbReference type="Proteomes" id="UP001612915">
    <property type="component" value="Unassembled WGS sequence"/>
</dbReference>
<keyword evidence="4" id="KW-1133">Transmembrane helix</keyword>
<dbReference type="Pfam" id="PF02156">
    <property type="entry name" value="Glyco_hydro_26"/>
    <property type="match status" value="1"/>
</dbReference>
<reference evidence="6 7" key="1">
    <citation type="submission" date="2024-10" db="EMBL/GenBank/DDBJ databases">
        <title>The Natural Products Discovery Center: Release of the First 8490 Sequenced Strains for Exploring Actinobacteria Biosynthetic Diversity.</title>
        <authorList>
            <person name="Kalkreuter E."/>
            <person name="Kautsar S.A."/>
            <person name="Yang D."/>
            <person name="Bader C.D."/>
            <person name="Teijaro C.N."/>
            <person name="Fluegel L."/>
            <person name="Davis C.M."/>
            <person name="Simpson J.R."/>
            <person name="Lauterbach L."/>
            <person name="Steele A.D."/>
            <person name="Gui C."/>
            <person name="Meng S."/>
            <person name="Li G."/>
            <person name="Viehrig K."/>
            <person name="Ye F."/>
            <person name="Su P."/>
            <person name="Kiefer A.F."/>
            <person name="Nichols A."/>
            <person name="Cepeda A.J."/>
            <person name="Yan W."/>
            <person name="Fan B."/>
            <person name="Jiang Y."/>
            <person name="Adhikari A."/>
            <person name="Zheng C.-J."/>
            <person name="Schuster L."/>
            <person name="Cowan T.M."/>
            <person name="Smanski M.J."/>
            <person name="Chevrette M.G."/>
            <person name="De Carvalho L.P.S."/>
            <person name="Shen B."/>
        </authorList>
    </citation>
    <scope>NUCLEOTIDE SEQUENCE [LARGE SCALE GENOMIC DNA]</scope>
    <source>
        <strain evidence="6 7">NPDC049639</strain>
    </source>
</reference>
<dbReference type="InterPro" id="IPR017853">
    <property type="entry name" value="GH"/>
</dbReference>
<feature type="active site" description="Proton donor" evidence="3">
    <location>
        <position position="175"/>
    </location>
</feature>
<keyword evidence="4" id="KW-0812">Transmembrane</keyword>
<dbReference type="InterPro" id="IPR022790">
    <property type="entry name" value="GH26_dom"/>
</dbReference>
<keyword evidence="4" id="KW-0472">Membrane</keyword>
<evidence type="ECO:0000313" key="7">
    <source>
        <dbReference type="Proteomes" id="UP001612915"/>
    </source>
</evidence>
<keyword evidence="1 3" id="KW-0378">Hydrolase</keyword>
<evidence type="ECO:0000259" key="5">
    <source>
        <dbReference type="PROSITE" id="PS51764"/>
    </source>
</evidence>
<comment type="similarity">
    <text evidence="3">Belongs to the glycosyl hydrolase 26 family.</text>
</comment>
<feature type="active site" description="Nucleophile" evidence="3">
    <location>
        <position position="300"/>
    </location>
</feature>
<evidence type="ECO:0000256" key="4">
    <source>
        <dbReference type="SAM" id="Phobius"/>
    </source>
</evidence>
<evidence type="ECO:0000256" key="2">
    <source>
        <dbReference type="ARBA" id="ARBA00023295"/>
    </source>
</evidence>